<keyword evidence="3" id="KW-0808">Transferase</keyword>
<feature type="domain" description="GGDEF" evidence="2">
    <location>
        <begin position="48"/>
        <end position="168"/>
    </location>
</feature>
<dbReference type="Proteomes" id="UP001606301">
    <property type="component" value="Unassembled WGS sequence"/>
</dbReference>
<dbReference type="InterPro" id="IPR029787">
    <property type="entry name" value="Nucleotide_cyclase"/>
</dbReference>
<proteinExistence type="predicted"/>
<dbReference type="GO" id="GO:0052621">
    <property type="term" value="F:diguanylate cyclase activity"/>
    <property type="evidence" value="ECO:0007669"/>
    <property type="project" value="UniProtKB-EC"/>
</dbReference>
<keyword evidence="4" id="KW-1185">Reference proteome</keyword>
<name>A0ABW7FHU2_9BURK</name>
<dbReference type="SUPFAM" id="SSF55073">
    <property type="entry name" value="Nucleotide cyclase"/>
    <property type="match status" value="1"/>
</dbReference>
<dbReference type="InterPro" id="IPR043128">
    <property type="entry name" value="Rev_trsase/Diguanyl_cyclase"/>
</dbReference>
<evidence type="ECO:0000256" key="1">
    <source>
        <dbReference type="SAM" id="MobiDB-lite"/>
    </source>
</evidence>
<dbReference type="EC" id="2.7.7.65" evidence="3"/>
<gene>
    <name evidence="3" type="ORF">ACG0Z3_09235</name>
</gene>
<feature type="compositionally biased region" description="Low complexity" evidence="1">
    <location>
        <begin position="9"/>
        <end position="22"/>
    </location>
</feature>
<protein>
    <submittedName>
        <fullName evidence="3">Diguanylate cyclase domain-containing protein</fullName>
        <ecNumber evidence="3">2.7.7.65</ecNumber>
    </submittedName>
</protein>
<reference evidence="3 4" key="1">
    <citation type="submission" date="2024-08" db="EMBL/GenBank/DDBJ databases">
        <authorList>
            <person name="Lu H."/>
        </authorList>
    </citation>
    <scope>NUCLEOTIDE SEQUENCE [LARGE SCALE GENOMIC DNA]</scope>
    <source>
        <strain evidence="3 4">LKC17W</strain>
    </source>
</reference>
<evidence type="ECO:0000313" key="3">
    <source>
        <dbReference type="EMBL" id="MFG6440865.1"/>
    </source>
</evidence>
<feature type="region of interest" description="Disordered" evidence="1">
    <location>
        <begin position="1"/>
        <end position="25"/>
    </location>
</feature>
<dbReference type="Pfam" id="PF00990">
    <property type="entry name" value="GGDEF"/>
    <property type="match status" value="1"/>
</dbReference>
<comment type="caution">
    <text evidence="3">The sequence shown here is derived from an EMBL/GenBank/DDBJ whole genome shotgun (WGS) entry which is preliminary data.</text>
</comment>
<dbReference type="PROSITE" id="PS50887">
    <property type="entry name" value="GGDEF"/>
    <property type="match status" value="1"/>
</dbReference>
<dbReference type="Gene3D" id="3.30.70.270">
    <property type="match status" value="1"/>
</dbReference>
<dbReference type="PANTHER" id="PTHR44757">
    <property type="entry name" value="DIGUANYLATE CYCLASE DGCP"/>
    <property type="match status" value="1"/>
</dbReference>
<sequence length="168" mass="17871">MSPAPLITPASSPAPRAGSPSRLPQAESTAAFGLRVSRQFAQCRRENGQLALLWIEADAPLQTNAERSAAEHDALIQTVSLRLRNRVRGTDEVVYMGGTAFAVLLLAAGAAEARLVEQRLTQALRGTYCVESRLIQLGVRVGTALFPQTGRNGGDLAEAARQNLGLPV</sequence>
<evidence type="ECO:0000259" key="2">
    <source>
        <dbReference type="PROSITE" id="PS50887"/>
    </source>
</evidence>
<dbReference type="InterPro" id="IPR052155">
    <property type="entry name" value="Biofilm_reg_signaling"/>
</dbReference>
<evidence type="ECO:0000313" key="4">
    <source>
        <dbReference type="Proteomes" id="UP001606301"/>
    </source>
</evidence>
<dbReference type="EMBL" id="JBIGHW010000004">
    <property type="protein sequence ID" value="MFG6440865.1"/>
    <property type="molecule type" value="Genomic_DNA"/>
</dbReference>
<dbReference type="PANTHER" id="PTHR44757:SF2">
    <property type="entry name" value="BIOFILM ARCHITECTURE MAINTENANCE PROTEIN MBAA"/>
    <property type="match status" value="1"/>
</dbReference>
<dbReference type="InterPro" id="IPR000160">
    <property type="entry name" value="GGDEF_dom"/>
</dbReference>
<dbReference type="NCBIfam" id="TIGR00254">
    <property type="entry name" value="GGDEF"/>
    <property type="match status" value="1"/>
</dbReference>
<dbReference type="RefSeq" id="WP_394397054.1">
    <property type="nucleotide sequence ID" value="NZ_JBIGHW010000004.1"/>
</dbReference>
<accession>A0ABW7FHU2</accession>
<keyword evidence="3" id="KW-0548">Nucleotidyltransferase</keyword>
<organism evidence="3 4">
    <name type="scientific">Pelomonas margarita</name>
    <dbReference type="NCBI Taxonomy" id="3299031"/>
    <lineage>
        <taxon>Bacteria</taxon>
        <taxon>Pseudomonadati</taxon>
        <taxon>Pseudomonadota</taxon>
        <taxon>Betaproteobacteria</taxon>
        <taxon>Burkholderiales</taxon>
        <taxon>Sphaerotilaceae</taxon>
        <taxon>Roseateles</taxon>
    </lineage>
</organism>